<keyword evidence="5" id="KW-1185">Reference proteome</keyword>
<evidence type="ECO:0000313" key="4">
    <source>
        <dbReference type="EMBL" id="MDT2760369.1"/>
    </source>
</evidence>
<dbReference type="Gene3D" id="1.10.10.10">
    <property type="entry name" value="Winged helix-like DNA-binding domain superfamily/Winged helix DNA-binding domain"/>
    <property type="match status" value="1"/>
</dbReference>
<dbReference type="InterPro" id="IPR007737">
    <property type="entry name" value="Mga_HTH"/>
</dbReference>
<organism evidence="4 5">
    <name type="scientific">Enterococcus xiangfangensis</name>
    <dbReference type="NCBI Taxonomy" id="1296537"/>
    <lineage>
        <taxon>Bacteria</taxon>
        <taxon>Bacillati</taxon>
        <taxon>Bacillota</taxon>
        <taxon>Bacilli</taxon>
        <taxon>Lactobacillales</taxon>
        <taxon>Enterococcaceae</taxon>
        <taxon>Enterococcus</taxon>
    </lineage>
</organism>
<accession>A0ABU3FCH2</accession>
<evidence type="ECO:0000313" key="5">
    <source>
        <dbReference type="Proteomes" id="UP001181046"/>
    </source>
</evidence>
<evidence type="ECO:0000256" key="1">
    <source>
        <dbReference type="ARBA" id="ARBA00023015"/>
    </source>
</evidence>
<dbReference type="Proteomes" id="UP001181046">
    <property type="component" value="Unassembled WGS sequence"/>
</dbReference>
<dbReference type="PANTHER" id="PTHR30185:SF18">
    <property type="entry name" value="TRANSCRIPTIONAL REGULATOR MTLR"/>
    <property type="match status" value="1"/>
</dbReference>
<name>A0ABU3FCH2_9ENTE</name>
<dbReference type="EMBL" id="JARQAJ010000007">
    <property type="protein sequence ID" value="MDT2760369.1"/>
    <property type="molecule type" value="Genomic_DNA"/>
</dbReference>
<keyword evidence="2" id="KW-0804">Transcription</keyword>
<dbReference type="InterPro" id="IPR050661">
    <property type="entry name" value="BglG_antiterminators"/>
</dbReference>
<feature type="domain" description="Mga helix-turn-helix" evidence="3">
    <location>
        <begin position="77"/>
        <end position="159"/>
    </location>
</feature>
<dbReference type="PANTHER" id="PTHR30185">
    <property type="entry name" value="CRYPTIC BETA-GLUCOSIDE BGL OPERON ANTITERMINATOR"/>
    <property type="match status" value="1"/>
</dbReference>
<dbReference type="InterPro" id="IPR036388">
    <property type="entry name" value="WH-like_DNA-bd_sf"/>
</dbReference>
<comment type="caution">
    <text evidence="4">The sequence shown here is derived from an EMBL/GenBank/DDBJ whole genome shotgun (WGS) entry which is preliminary data.</text>
</comment>
<reference evidence="4" key="1">
    <citation type="submission" date="2023-03" db="EMBL/GenBank/DDBJ databases">
        <authorList>
            <person name="Shen W."/>
            <person name="Cai J."/>
        </authorList>
    </citation>
    <scope>NUCLEOTIDE SEQUENCE</scope>
    <source>
        <strain evidence="4">P66-3</strain>
    </source>
</reference>
<proteinExistence type="predicted"/>
<protein>
    <submittedName>
        <fullName evidence="4">Helix-turn-helix domain-containing protein</fullName>
    </submittedName>
</protein>
<keyword evidence="1" id="KW-0805">Transcription regulation</keyword>
<gene>
    <name evidence="4" type="ORF">P7H27_11405</name>
</gene>
<sequence length="500" mass="59545">MELFSLLEKNEQRQIRIFQLLLEHSNLSINEMLVQLSVDRATFKEDLSLLKENLAKFDGQIVLDVSDGKIFLRRLGNLSMTDVYYSYLKDAVKYQILMYLLEYGSFERQKILDLLSLSSATFTRRIREINVLLAEFHLQIKNGKLLGSESQIRYFYYHLLWFGRPYLVNLREFEDTTSDILLNLLKKEFGFPFTDDGQIKFKIWMAITRKRLRNIKKENPNYENLPNQLFEENAFLLSLQAILARFFIQHAFVWNQNETLVFYIFMISNFTLDTENAHVHKFLLQEKSRDSLVVQLNGLFKATLDEIFYRYTFTNTFSDKIALTIIQNHSRLVYFRGWVNIFGHQGLQSRVKKINEQKILDVCETLTQRALEISNYSEFDKQNIRLELFIRYASVLQIIFKEVESCINVACDFSYERIMIDAVIEIIRERITATFPITLTRYNKNNQYDIILTNQVKEYPLQKNARVFVMLSNEYDFDFPYVNEILKECYLEKIDLRMRS</sequence>
<dbReference type="RefSeq" id="WP_311830354.1">
    <property type="nucleotide sequence ID" value="NZ_JARQAJ010000007.1"/>
</dbReference>
<dbReference type="Pfam" id="PF05043">
    <property type="entry name" value="Mga"/>
    <property type="match status" value="1"/>
</dbReference>
<evidence type="ECO:0000256" key="2">
    <source>
        <dbReference type="ARBA" id="ARBA00023163"/>
    </source>
</evidence>
<evidence type="ECO:0000259" key="3">
    <source>
        <dbReference type="Pfam" id="PF05043"/>
    </source>
</evidence>